<dbReference type="AlphaFoldDB" id="A0AAV2CHL5"/>
<dbReference type="Proteomes" id="UP001497516">
    <property type="component" value="Chromosome 1"/>
</dbReference>
<accession>A0AAV2CHL5</accession>
<dbReference type="InterPro" id="IPR019557">
    <property type="entry name" value="AminoTfrase-like_pln_mobile"/>
</dbReference>
<gene>
    <name evidence="3" type="ORF">LTRI10_LOCUS3090</name>
</gene>
<dbReference type="InterPro" id="IPR044824">
    <property type="entry name" value="MAIN-like"/>
</dbReference>
<reference evidence="3 4" key="1">
    <citation type="submission" date="2024-04" db="EMBL/GenBank/DDBJ databases">
        <authorList>
            <person name="Fracassetti M."/>
        </authorList>
    </citation>
    <scope>NUCLEOTIDE SEQUENCE [LARGE SCALE GENOMIC DNA]</scope>
</reference>
<dbReference type="PANTHER" id="PTHR46033">
    <property type="entry name" value="PROTEIN MAIN-LIKE 2"/>
    <property type="match status" value="1"/>
</dbReference>
<sequence>MVSLGNSRGSRSSGGAAKRLRRFIGRNISASVRNRDPNDRDEPQPQQLVTPMSLRGDGFPQFDFQMPSMAGSGAGPSRDHASPFEPSDEIDDESEEYDSDGVEYHILPVSPIRDRGAPSGSSHIITGVHVVIGIYRDHVGRFYRAPQPGKGQSGTADVGEAWEPRGPCLGGPSDPSLLRSFFGHVAHRLYTREADRMVITCYDRSSTLRHVLDGYVIADDNTRTTVETAGLAHLVDITFQSELDPALVSTFVERWQPDTNTFHMPFGETMILLHDVAHIIGLAVEGEAMVVDPRQLEKWALETDIRGTGM</sequence>
<dbReference type="GO" id="GO:0010073">
    <property type="term" value="P:meristem maintenance"/>
    <property type="evidence" value="ECO:0007669"/>
    <property type="project" value="InterPro"/>
</dbReference>
<evidence type="ECO:0000313" key="4">
    <source>
        <dbReference type="Proteomes" id="UP001497516"/>
    </source>
</evidence>
<organism evidence="3 4">
    <name type="scientific">Linum trigynum</name>
    <dbReference type="NCBI Taxonomy" id="586398"/>
    <lineage>
        <taxon>Eukaryota</taxon>
        <taxon>Viridiplantae</taxon>
        <taxon>Streptophyta</taxon>
        <taxon>Embryophyta</taxon>
        <taxon>Tracheophyta</taxon>
        <taxon>Spermatophyta</taxon>
        <taxon>Magnoliopsida</taxon>
        <taxon>eudicotyledons</taxon>
        <taxon>Gunneridae</taxon>
        <taxon>Pentapetalae</taxon>
        <taxon>rosids</taxon>
        <taxon>fabids</taxon>
        <taxon>Malpighiales</taxon>
        <taxon>Linaceae</taxon>
        <taxon>Linum</taxon>
    </lineage>
</organism>
<evidence type="ECO:0000256" key="1">
    <source>
        <dbReference type="SAM" id="MobiDB-lite"/>
    </source>
</evidence>
<proteinExistence type="predicted"/>
<dbReference type="EMBL" id="OZ034813">
    <property type="protein sequence ID" value="CAL1355321.1"/>
    <property type="molecule type" value="Genomic_DNA"/>
</dbReference>
<dbReference type="PANTHER" id="PTHR46033:SF8">
    <property type="entry name" value="PROTEIN MAINTENANCE OF MERISTEMS-LIKE"/>
    <property type="match status" value="1"/>
</dbReference>
<feature type="domain" description="Aminotransferase-like plant mobile" evidence="2">
    <location>
        <begin position="240"/>
        <end position="295"/>
    </location>
</feature>
<protein>
    <recommendedName>
        <fullName evidence="2">Aminotransferase-like plant mobile domain-containing protein</fullName>
    </recommendedName>
</protein>
<dbReference type="Pfam" id="PF10536">
    <property type="entry name" value="PMD"/>
    <property type="match status" value="1"/>
</dbReference>
<feature type="compositionally biased region" description="Basic and acidic residues" evidence="1">
    <location>
        <begin position="33"/>
        <end position="43"/>
    </location>
</feature>
<feature type="compositionally biased region" description="Acidic residues" evidence="1">
    <location>
        <begin position="86"/>
        <end position="98"/>
    </location>
</feature>
<evidence type="ECO:0000313" key="3">
    <source>
        <dbReference type="EMBL" id="CAL1355321.1"/>
    </source>
</evidence>
<feature type="region of interest" description="Disordered" evidence="1">
    <location>
        <begin position="1"/>
        <end position="98"/>
    </location>
</feature>
<name>A0AAV2CHL5_9ROSI</name>
<feature type="compositionally biased region" description="Low complexity" evidence="1">
    <location>
        <begin position="1"/>
        <end position="17"/>
    </location>
</feature>
<keyword evidence="4" id="KW-1185">Reference proteome</keyword>
<evidence type="ECO:0000259" key="2">
    <source>
        <dbReference type="Pfam" id="PF10536"/>
    </source>
</evidence>